<dbReference type="PANTHER" id="PTHR11276">
    <property type="entry name" value="DNA POLYMERASE TYPE-X FAMILY MEMBER"/>
    <property type="match status" value="1"/>
</dbReference>
<keyword evidence="4" id="KW-0378">Hydrolase</keyword>
<dbReference type="InterPro" id="IPR010996">
    <property type="entry name" value="HHH_MUS81"/>
</dbReference>
<dbReference type="InterPro" id="IPR003583">
    <property type="entry name" value="Hlx-hairpin-Hlx_DNA-bd_motif"/>
</dbReference>
<name>A0A5C6EEI6_9BACT</name>
<reference evidence="4 5" key="1">
    <citation type="submission" date="2019-02" db="EMBL/GenBank/DDBJ databases">
        <title>Deep-cultivation of Planctomycetes and their phenomic and genomic characterization uncovers novel biology.</title>
        <authorList>
            <person name="Wiegand S."/>
            <person name="Jogler M."/>
            <person name="Boedeker C."/>
            <person name="Pinto D."/>
            <person name="Vollmers J."/>
            <person name="Rivas-Marin E."/>
            <person name="Kohn T."/>
            <person name="Peeters S.H."/>
            <person name="Heuer A."/>
            <person name="Rast P."/>
            <person name="Oberbeckmann S."/>
            <person name="Bunk B."/>
            <person name="Jeske O."/>
            <person name="Meyerdierks A."/>
            <person name="Storesund J.E."/>
            <person name="Kallscheuer N."/>
            <person name="Luecker S."/>
            <person name="Lage O.M."/>
            <person name="Pohl T."/>
            <person name="Merkel B.J."/>
            <person name="Hornburger P."/>
            <person name="Mueller R.-W."/>
            <person name="Bruemmer F."/>
            <person name="Labrenz M."/>
            <person name="Spormann A.M."/>
            <person name="Op Den Camp H."/>
            <person name="Overmann J."/>
            <person name="Amann R."/>
            <person name="Jetten M.S.M."/>
            <person name="Mascher T."/>
            <person name="Medema M.H."/>
            <person name="Devos D.P."/>
            <person name="Kaster A.-K."/>
            <person name="Ovreas L."/>
            <person name="Rohde M."/>
            <person name="Galperin M.Y."/>
            <person name="Jogler C."/>
        </authorList>
    </citation>
    <scope>NUCLEOTIDE SEQUENCE [LARGE SCALE GENOMIC DNA]</scope>
    <source>
        <strain evidence="4 5">Poly51</strain>
    </source>
</reference>
<gene>
    <name evidence="4" type="primary">polX_2</name>
    <name evidence="4" type="ORF">Poly51_55360</name>
</gene>
<keyword evidence="2" id="KW-0235">DNA replication</keyword>
<dbReference type="GO" id="GO:0004527">
    <property type="term" value="F:exonuclease activity"/>
    <property type="evidence" value="ECO:0007669"/>
    <property type="project" value="UniProtKB-KW"/>
</dbReference>
<feature type="domain" description="Helix-hairpin-helix DNA-binding motif class 1" evidence="3">
    <location>
        <begin position="73"/>
        <end position="92"/>
    </location>
</feature>
<protein>
    <submittedName>
        <fullName evidence="4">DNA polymerase/3'-5' exonuclease PolX</fullName>
    </submittedName>
</protein>
<dbReference type="PANTHER" id="PTHR11276:SF28">
    <property type="entry name" value="DNA POLYMERASE LAMBDA"/>
    <property type="match status" value="1"/>
</dbReference>
<dbReference type="GO" id="GO:0003677">
    <property type="term" value="F:DNA binding"/>
    <property type="evidence" value="ECO:0007669"/>
    <property type="project" value="InterPro"/>
</dbReference>
<sequence>MVVLKSSDPIHAAAEVDGLQENKTTARLLKEIAVLQEQQQANAFRVKAYRAAVKTIEELPTSIRDLLQHDGIDGLIALPTIGKSIANLIDSNIRLGRLPLLDRLRGESNAETYFTKLPGIGPELSRRIYDHLHIETLPELYAAAQQGRLAEVPGLGRKRVRAIQESLETRIGNTSDVSAFLETDRSIPVDDLLAIDE</sequence>
<keyword evidence="1" id="KW-0237">DNA synthesis</keyword>
<keyword evidence="4" id="KW-0269">Exonuclease</keyword>
<dbReference type="RefSeq" id="WP_246114795.1">
    <property type="nucleotide sequence ID" value="NZ_SJPW01000008.1"/>
</dbReference>
<keyword evidence="5" id="KW-1185">Reference proteome</keyword>
<dbReference type="Gene3D" id="1.10.150.20">
    <property type="entry name" value="5' to 3' exonuclease, C-terminal subdomain"/>
    <property type="match status" value="1"/>
</dbReference>
<evidence type="ECO:0000313" key="4">
    <source>
        <dbReference type="EMBL" id="TWU46141.1"/>
    </source>
</evidence>
<dbReference type="Proteomes" id="UP000318288">
    <property type="component" value="Unassembled WGS sequence"/>
</dbReference>
<dbReference type="InterPro" id="IPR010994">
    <property type="entry name" value="RuvA_2-like"/>
</dbReference>
<dbReference type="AlphaFoldDB" id="A0A5C6EEI6"/>
<evidence type="ECO:0000313" key="5">
    <source>
        <dbReference type="Proteomes" id="UP000318288"/>
    </source>
</evidence>
<feature type="domain" description="Helix-hairpin-helix DNA-binding motif class 1" evidence="3">
    <location>
        <begin position="147"/>
        <end position="166"/>
    </location>
</feature>
<evidence type="ECO:0000259" key="3">
    <source>
        <dbReference type="SMART" id="SM00278"/>
    </source>
</evidence>
<accession>A0A5C6EEI6</accession>
<dbReference type="GO" id="GO:0006281">
    <property type="term" value="P:DNA repair"/>
    <property type="evidence" value="ECO:0007669"/>
    <property type="project" value="InterPro"/>
</dbReference>
<keyword evidence="4" id="KW-0540">Nuclease</keyword>
<dbReference type="SMART" id="SM00278">
    <property type="entry name" value="HhH1"/>
    <property type="match status" value="3"/>
</dbReference>
<dbReference type="SUPFAM" id="SSF47781">
    <property type="entry name" value="RuvA domain 2-like"/>
    <property type="match status" value="1"/>
</dbReference>
<dbReference type="InterPro" id="IPR027421">
    <property type="entry name" value="DNA_pol_lamdba_lyase_dom_sf"/>
</dbReference>
<dbReference type="EMBL" id="SJPW01000008">
    <property type="protein sequence ID" value="TWU46141.1"/>
    <property type="molecule type" value="Genomic_DNA"/>
</dbReference>
<comment type="caution">
    <text evidence="4">The sequence shown here is derived from an EMBL/GenBank/DDBJ whole genome shotgun (WGS) entry which is preliminary data.</text>
</comment>
<dbReference type="Pfam" id="PF14520">
    <property type="entry name" value="HHH_5"/>
    <property type="match status" value="1"/>
</dbReference>
<dbReference type="Gene3D" id="1.10.150.110">
    <property type="entry name" value="DNA polymerase beta, N-terminal domain-like"/>
    <property type="match status" value="1"/>
</dbReference>
<feature type="domain" description="Helix-hairpin-helix DNA-binding motif class 1" evidence="3">
    <location>
        <begin position="112"/>
        <end position="131"/>
    </location>
</feature>
<dbReference type="InterPro" id="IPR022312">
    <property type="entry name" value="DNA_pol_X"/>
</dbReference>
<dbReference type="GO" id="GO:0003887">
    <property type="term" value="F:DNA-directed DNA polymerase activity"/>
    <property type="evidence" value="ECO:0007669"/>
    <property type="project" value="InterPro"/>
</dbReference>
<proteinExistence type="predicted"/>
<organism evidence="4 5">
    <name type="scientific">Rubripirellula tenax</name>
    <dbReference type="NCBI Taxonomy" id="2528015"/>
    <lineage>
        <taxon>Bacteria</taxon>
        <taxon>Pseudomonadati</taxon>
        <taxon>Planctomycetota</taxon>
        <taxon>Planctomycetia</taxon>
        <taxon>Pirellulales</taxon>
        <taxon>Pirellulaceae</taxon>
        <taxon>Rubripirellula</taxon>
    </lineage>
</organism>
<evidence type="ECO:0000256" key="1">
    <source>
        <dbReference type="ARBA" id="ARBA00022634"/>
    </source>
</evidence>
<dbReference type="SUPFAM" id="SSF47802">
    <property type="entry name" value="DNA polymerase beta, N-terminal domain-like"/>
    <property type="match status" value="1"/>
</dbReference>
<dbReference type="Pfam" id="PF14716">
    <property type="entry name" value="HHH_8"/>
    <property type="match status" value="1"/>
</dbReference>
<evidence type="ECO:0000256" key="2">
    <source>
        <dbReference type="ARBA" id="ARBA00022705"/>
    </source>
</evidence>